<dbReference type="FunFam" id="2.60.120.260:FF:000017">
    <property type="entry name" value="Laminin subunit alpha 2"/>
    <property type="match status" value="1"/>
</dbReference>
<feature type="region of interest" description="Disordered" evidence="16">
    <location>
        <begin position="999"/>
        <end position="1021"/>
    </location>
</feature>
<dbReference type="GO" id="GO:0045995">
    <property type="term" value="P:regulation of embryonic development"/>
    <property type="evidence" value="ECO:0007669"/>
    <property type="project" value="InterPro"/>
</dbReference>
<dbReference type="Pfam" id="PF00053">
    <property type="entry name" value="EGF_laminin"/>
    <property type="match status" value="14"/>
</dbReference>
<keyword evidence="5 17" id="KW-0732">Signal</keyword>
<keyword evidence="23" id="KW-1185">Reference proteome</keyword>
<dbReference type="Ensembl" id="ENSLLET00000028562.1">
    <property type="protein sequence ID" value="ENSLLEP00000027486.1"/>
    <property type="gene ID" value="ENSLLEG00000017284.1"/>
</dbReference>
<feature type="disulfide bond" evidence="14">
    <location>
        <begin position="1186"/>
        <end position="1198"/>
    </location>
</feature>
<evidence type="ECO:0000256" key="17">
    <source>
        <dbReference type="SAM" id="SignalP"/>
    </source>
</evidence>
<dbReference type="GO" id="GO:0009888">
    <property type="term" value="P:tissue development"/>
    <property type="evidence" value="ECO:0007669"/>
    <property type="project" value="TreeGrafter"/>
</dbReference>
<evidence type="ECO:0000256" key="8">
    <source>
        <dbReference type="ARBA" id="ARBA00022889"/>
    </source>
</evidence>
<keyword evidence="11" id="KW-0325">Glycoprotein</keyword>
<feature type="compositionally biased region" description="Basic and acidic residues" evidence="16">
    <location>
        <begin position="2785"/>
        <end position="2794"/>
    </location>
</feature>
<feature type="domain" description="Laminin EGF-like" evidence="19">
    <location>
        <begin position="749"/>
        <end position="798"/>
    </location>
</feature>
<feature type="disulfide bond" evidence="14">
    <location>
        <begin position="1112"/>
        <end position="1121"/>
    </location>
</feature>
<feature type="disulfide bond" evidence="14">
    <location>
        <begin position="435"/>
        <end position="444"/>
    </location>
</feature>
<feature type="disulfide bond" evidence="14">
    <location>
        <begin position="931"/>
        <end position="940"/>
    </location>
</feature>
<dbReference type="FunFam" id="2.60.120.200:FF:000065">
    <property type="entry name" value="Laminin subunit alpha 2"/>
    <property type="match status" value="1"/>
</dbReference>
<feature type="domain" description="Laminin EGF-like" evidence="19">
    <location>
        <begin position="799"/>
        <end position="856"/>
    </location>
</feature>
<keyword evidence="9 15" id="KW-0175">Coiled coil</keyword>
<evidence type="ECO:0000256" key="12">
    <source>
        <dbReference type="ARBA" id="ARBA00023292"/>
    </source>
</evidence>
<dbReference type="OrthoDB" id="10011303at2759"/>
<keyword evidence="6" id="KW-0677">Repeat</keyword>
<feature type="domain" description="Laminin EGF-like" evidence="19">
    <location>
        <begin position="1605"/>
        <end position="1651"/>
    </location>
</feature>
<evidence type="ECO:0000256" key="11">
    <source>
        <dbReference type="ARBA" id="ARBA00023180"/>
    </source>
</evidence>
<keyword evidence="3" id="KW-0964">Secreted</keyword>
<dbReference type="GO" id="GO:0030334">
    <property type="term" value="P:regulation of cell migration"/>
    <property type="evidence" value="ECO:0007669"/>
    <property type="project" value="InterPro"/>
</dbReference>
<feature type="disulfide bond" evidence="14">
    <location>
        <begin position="768"/>
        <end position="777"/>
    </location>
</feature>
<dbReference type="SMART" id="SM00181">
    <property type="entry name" value="EGF"/>
    <property type="match status" value="8"/>
</dbReference>
<dbReference type="SMART" id="SM00282">
    <property type="entry name" value="LamG"/>
    <property type="match status" value="5"/>
</dbReference>
<dbReference type="FunFam" id="2.10.25.10:FF:000069">
    <property type="entry name" value="Laminin subunit alpha 1"/>
    <property type="match status" value="1"/>
</dbReference>
<dbReference type="FunFam" id="2.10.25.10:FF:000094">
    <property type="entry name" value="Laminin subunit alpha-2"/>
    <property type="match status" value="1"/>
</dbReference>
<dbReference type="Pfam" id="PF00052">
    <property type="entry name" value="Laminin_B"/>
    <property type="match status" value="2"/>
</dbReference>
<feature type="disulfide bond" evidence="14">
    <location>
        <begin position="827"/>
        <end position="836"/>
    </location>
</feature>
<feature type="disulfide bond" evidence="14">
    <location>
        <begin position="479"/>
        <end position="488"/>
    </location>
</feature>
<dbReference type="GO" id="GO:0005604">
    <property type="term" value="C:basement membrane"/>
    <property type="evidence" value="ECO:0007669"/>
    <property type="project" value="UniProtKB-SubCell"/>
</dbReference>
<dbReference type="Pfam" id="PF06009">
    <property type="entry name" value="Laminin_II"/>
    <property type="match status" value="1"/>
</dbReference>
<dbReference type="GO" id="GO:0009887">
    <property type="term" value="P:animal organ morphogenesis"/>
    <property type="evidence" value="ECO:0007669"/>
    <property type="project" value="TreeGrafter"/>
</dbReference>
<feature type="disulfide bond" evidence="14">
    <location>
        <begin position="1140"/>
        <end position="1152"/>
    </location>
</feature>
<dbReference type="InterPro" id="IPR002049">
    <property type="entry name" value="LE_dom"/>
</dbReference>
<feature type="region of interest" description="Disordered" evidence="16">
    <location>
        <begin position="2781"/>
        <end position="2826"/>
    </location>
</feature>
<feature type="domain" description="Laminin EGF-like" evidence="19">
    <location>
        <begin position="460"/>
        <end position="508"/>
    </location>
</feature>
<feature type="domain" description="Laminin EGF-like" evidence="19">
    <location>
        <begin position="1140"/>
        <end position="1185"/>
    </location>
</feature>
<dbReference type="InterPro" id="IPR050440">
    <property type="entry name" value="Laminin/Netrin_ECM"/>
</dbReference>
<feature type="domain" description="Laminin G" evidence="18">
    <location>
        <begin position="3040"/>
        <end position="3220"/>
    </location>
</feature>
<feature type="disulfide bond" evidence="14">
    <location>
        <begin position="1067"/>
        <end position="1076"/>
    </location>
</feature>
<dbReference type="PROSITE" id="PS01248">
    <property type="entry name" value="EGF_LAM_1"/>
    <property type="match status" value="8"/>
</dbReference>
<dbReference type="CDD" id="cd00055">
    <property type="entry name" value="EGF_Lam"/>
    <property type="match status" value="16"/>
</dbReference>
<organism evidence="22 23">
    <name type="scientific">Leptobrachium leishanense</name>
    <name type="common">Leishan spiny toad</name>
    <dbReference type="NCBI Taxonomy" id="445787"/>
    <lineage>
        <taxon>Eukaryota</taxon>
        <taxon>Metazoa</taxon>
        <taxon>Chordata</taxon>
        <taxon>Craniata</taxon>
        <taxon>Vertebrata</taxon>
        <taxon>Euteleostomi</taxon>
        <taxon>Amphibia</taxon>
        <taxon>Batrachia</taxon>
        <taxon>Anura</taxon>
        <taxon>Pelobatoidea</taxon>
        <taxon>Megophryidae</taxon>
        <taxon>Leptobrachium</taxon>
    </lineage>
</organism>
<dbReference type="GO" id="GO:0005576">
    <property type="term" value="C:extracellular region"/>
    <property type="evidence" value="ECO:0007669"/>
    <property type="project" value="UniProtKB-ARBA"/>
</dbReference>
<dbReference type="InterPro" id="IPR000742">
    <property type="entry name" value="EGF"/>
</dbReference>
<feature type="coiled-coil region" evidence="15">
    <location>
        <begin position="1847"/>
        <end position="1947"/>
    </location>
</feature>
<dbReference type="PANTHER" id="PTHR10574:SF291">
    <property type="entry name" value="LAMININ SUBUNIT ALPHA-2"/>
    <property type="match status" value="1"/>
</dbReference>
<feature type="coiled-coil region" evidence="15">
    <location>
        <begin position="2066"/>
        <end position="2093"/>
    </location>
</feature>
<feature type="domain" description="Laminin EGF-like" evidence="19">
    <location>
        <begin position="910"/>
        <end position="963"/>
    </location>
</feature>
<dbReference type="FunFam" id="2.10.25.10:FF:000128">
    <property type="entry name" value="laminin subunit alpha-2 isoform X1"/>
    <property type="match status" value="2"/>
</dbReference>
<evidence type="ECO:0000256" key="7">
    <source>
        <dbReference type="ARBA" id="ARBA00022869"/>
    </source>
</evidence>
<feature type="disulfide bond" evidence="14">
    <location>
        <begin position="1517"/>
        <end position="1526"/>
    </location>
</feature>
<evidence type="ECO:0000313" key="22">
    <source>
        <dbReference type="Ensembl" id="ENSLLEP00000027486.1"/>
    </source>
</evidence>
<dbReference type="Proteomes" id="UP000694569">
    <property type="component" value="Unplaced"/>
</dbReference>
<dbReference type="GO" id="GO:0030155">
    <property type="term" value="P:regulation of cell adhesion"/>
    <property type="evidence" value="ECO:0007669"/>
    <property type="project" value="InterPro"/>
</dbReference>
<dbReference type="FunFam" id="2.170.300.10:FF:000008">
    <property type="entry name" value="Laminin subunit alpha 2"/>
    <property type="match status" value="1"/>
</dbReference>
<dbReference type="FunFam" id="2.10.25.10:FF:000512">
    <property type="entry name" value="Laminin subunit alpha 1"/>
    <property type="match status" value="1"/>
</dbReference>
<gene>
    <name evidence="22" type="primary">LAMA2</name>
</gene>
<evidence type="ECO:0000259" key="18">
    <source>
        <dbReference type="PROSITE" id="PS50025"/>
    </source>
</evidence>
<feature type="disulfide bond" evidence="14">
    <location>
        <begin position="1607"/>
        <end position="1624"/>
    </location>
</feature>
<reference evidence="22" key="1">
    <citation type="submission" date="2025-08" db="UniProtKB">
        <authorList>
            <consortium name="Ensembl"/>
        </authorList>
    </citation>
    <scope>IDENTIFICATION</scope>
</reference>
<evidence type="ECO:0000259" key="19">
    <source>
        <dbReference type="PROSITE" id="PS50027"/>
    </source>
</evidence>
<dbReference type="FunFam" id="2.10.25.10:FF:000051">
    <property type="entry name" value="Laminin subunit alpha 4"/>
    <property type="match status" value="1"/>
</dbReference>
<dbReference type="Gene3D" id="2.10.25.10">
    <property type="entry name" value="Laminin"/>
    <property type="match status" value="14"/>
</dbReference>
<feature type="disulfide bond" evidence="14">
    <location>
        <begin position="893"/>
        <end position="907"/>
    </location>
</feature>
<name>A0A8C5PT23_9ANUR</name>
<feature type="disulfide bond" evidence="14">
    <location>
        <begin position="1605"/>
        <end position="1617"/>
    </location>
</feature>
<dbReference type="PROSITE" id="PS50027">
    <property type="entry name" value="EGF_LAM_2"/>
    <property type="match status" value="12"/>
</dbReference>
<feature type="domain" description="Laminin N-terminal" evidence="21">
    <location>
        <begin position="29"/>
        <end position="277"/>
    </location>
</feature>
<dbReference type="CDD" id="cd00110">
    <property type="entry name" value="LamG"/>
    <property type="match status" value="5"/>
</dbReference>
<feature type="domain" description="Laminin IV type A" evidence="20">
    <location>
        <begin position="1260"/>
        <end position="1457"/>
    </location>
</feature>
<feature type="domain" description="Laminin G" evidence="18">
    <location>
        <begin position="2221"/>
        <end position="2404"/>
    </location>
</feature>
<evidence type="ECO:0000256" key="4">
    <source>
        <dbReference type="ARBA" id="ARBA00022530"/>
    </source>
</evidence>
<keyword evidence="12 14" id="KW-0424">Laminin EGF-like domain</keyword>
<dbReference type="Gene3D" id="2.60.120.200">
    <property type="match status" value="5"/>
</dbReference>
<feature type="domain" description="Laminin EGF-like" evidence="19">
    <location>
        <begin position="857"/>
        <end position="909"/>
    </location>
</feature>
<feature type="disulfide bond" evidence="14">
    <location>
        <begin position="910"/>
        <end position="922"/>
    </location>
</feature>
<dbReference type="SUPFAM" id="SSF49899">
    <property type="entry name" value="Concanavalin A-like lectins/glucanases"/>
    <property type="match status" value="5"/>
</dbReference>
<feature type="disulfide bond" evidence="14">
    <location>
        <begin position="912"/>
        <end position="929"/>
    </location>
</feature>
<dbReference type="InterPro" id="IPR008211">
    <property type="entry name" value="Laminin_N"/>
</dbReference>
<dbReference type="InterPro" id="IPR056863">
    <property type="entry name" value="LMN_ATRN_NET-like_EGF"/>
</dbReference>
<reference evidence="22" key="2">
    <citation type="submission" date="2025-09" db="UniProtKB">
        <authorList>
            <consortium name="Ensembl"/>
        </authorList>
    </citation>
    <scope>IDENTIFICATION</scope>
</reference>
<feature type="disulfide bond" evidence="14">
    <location>
        <begin position="1216"/>
        <end position="1225"/>
    </location>
</feature>
<comment type="subcellular location">
    <subcellularLocation>
        <location evidence="2">Secreted</location>
        <location evidence="2">Extracellular space</location>
        <location evidence="2">Extracellular matrix</location>
        <location evidence="2">Basement membrane</location>
    </subcellularLocation>
</comment>
<dbReference type="PANTHER" id="PTHR10574">
    <property type="entry name" value="NETRIN/LAMININ-RELATED"/>
    <property type="match status" value="1"/>
</dbReference>
<dbReference type="FunFam" id="2.60.120.200:FF:000052">
    <property type="entry name" value="Laminin subunit alpha 2"/>
    <property type="match status" value="1"/>
</dbReference>
<feature type="signal peptide" evidence="17">
    <location>
        <begin position="1"/>
        <end position="27"/>
    </location>
</feature>
<feature type="domain" description="Laminin EGF-like" evidence="19">
    <location>
        <begin position="1047"/>
        <end position="1093"/>
    </location>
</feature>
<dbReference type="InterPro" id="IPR000034">
    <property type="entry name" value="Laminin_IV"/>
</dbReference>
<dbReference type="InterPro" id="IPR010307">
    <property type="entry name" value="Laminin_dom_II"/>
</dbReference>
<feature type="disulfide bond" evidence="14">
    <location>
        <begin position="1142"/>
        <end position="1159"/>
    </location>
</feature>
<evidence type="ECO:0000256" key="16">
    <source>
        <dbReference type="SAM" id="MobiDB-lite"/>
    </source>
</evidence>
<dbReference type="FunFam" id="2.10.25.10:FF:000242">
    <property type="entry name" value="Laminin subunit alpha 1"/>
    <property type="match status" value="1"/>
</dbReference>
<dbReference type="Pfam" id="PF24973">
    <property type="entry name" value="EGF_LMN_ATRN"/>
    <property type="match status" value="2"/>
</dbReference>
<dbReference type="SMART" id="SM00136">
    <property type="entry name" value="LamNT"/>
    <property type="match status" value="1"/>
</dbReference>
<evidence type="ECO:0000256" key="2">
    <source>
        <dbReference type="ARBA" id="ARBA00004302"/>
    </source>
</evidence>
<feature type="domain" description="Laminin IV type A" evidence="20">
    <location>
        <begin position="529"/>
        <end position="715"/>
    </location>
</feature>
<evidence type="ECO:0000256" key="1">
    <source>
        <dbReference type="ARBA" id="ARBA00002418"/>
    </source>
</evidence>
<dbReference type="PROSITE" id="PS51115">
    <property type="entry name" value="LAMININ_IVA"/>
    <property type="match status" value="2"/>
</dbReference>
<dbReference type="PROSITE" id="PS51117">
    <property type="entry name" value="LAMININ_NTER"/>
    <property type="match status" value="1"/>
</dbReference>
<evidence type="ECO:0000256" key="10">
    <source>
        <dbReference type="ARBA" id="ARBA00023157"/>
    </source>
</evidence>
<feature type="domain" description="Laminin G" evidence="18">
    <location>
        <begin position="2416"/>
        <end position="2593"/>
    </location>
</feature>
<dbReference type="InterPro" id="IPR001791">
    <property type="entry name" value="Laminin_G"/>
</dbReference>
<dbReference type="FunFam" id="2.10.25.10:FF:000106">
    <property type="entry name" value="Heparan sulfate proteoglycan 2"/>
    <property type="match status" value="2"/>
</dbReference>
<protein>
    <submittedName>
        <fullName evidence="22">Laminin subunit alpha 2</fullName>
    </submittedName>
</protein>
<dbReference type="SMART" id="SM00281">
    <property type="entry name" value="LamB"/>
    <property type="match status" value="2"/>
</dbReference>
<accession>A0A8C5PT23</accession>
<keyword evidence="10 14" id="KW-1015">Disulfide bond</keyword>
<evidence type="ECO:0000259" key="20">
    <source>
        <dbReference type="PROSITE" id="PS51115"/>
    </source>
</evidence>
<evidence type="ECO:0000256" key="9">
    <source>
        <dbReference type="ARBA" id="ARBA00023054"/>
    </source>
</evidence>
<feature type="disulfide bond" evidence="14">
    <location>
        <begin position="1047"/>
        <end position="1059"/>
    </location>
</feature>
<feature type="domain" description="Laminin EGF-like" evidence="19">
    <location>
        <begin position="405"/>
        <end position="459"/>
    </location>
</feature>
<feature type="coiled-coil region" evidence="15">
    <location>
        <begin position="2006"/>
        <end position="2033"/>
    </location>
</feature>
<evidence type="ECO:0000256" key="5">
    <source>
        <dbReference type="ARBA" id="ARBA00022729"/>
    </source>
</evidence>
<feature type="domain" description="Laminin EGF-like" evidence="19">
    <location>
        <begin position="1498"/>
        <end position="1546"/>
    </location>
</feature>
<dbReference type="FunFam" id="2.10.25.10:FF:000189">
    <property type="entry name" value="Laminin subunit alpha 2"/>
    <property type="match status" value="1"/>
</dbReference>
<proteinExistence type="predicted"/>
<feature type="disulfide bond" evidence="14">
    <location>
        <begin position="405"/>
        <end position="417"/>
    </location>
</feature>
<dbReference type="FunFam" id="2.60.120.200:FF:000057">
    <property type="entry name" value="Laminin subunit alpha 2"/>
    <property type="match status" value="1"/>
</dbReference>
<evidence type="ECO:0000256" key="15">
    <source>
        <dbReference type="SAM" id="Coils"/>
    </source>
</evidence>
<feature type="domain" description="Laminin G" evidence="18">
    <location>
        <begin position="2598"/>
        <end position="2778"/>
    </location>
</feature>
<feature type="disulfide bond" evidence="14">
    <location>
        <begin position="1161"/>
        <end position="1170"/>
    </location>
</feature>
<feature type="coiled-coil region" evidence="15">
    <location>
        <begin position="2133"/>
        <end position="2212"/>
    </location>
</feature>
<dbReference type="GO" id="GO:0005102">
    <property type="term" value="F:signaling receptor binding"/>
    <property type="evidence" value="ECO:0007669"/>
    <property type="project" value="InterPro"/>
</dbReference>
<keyword evidence="4" id="KW-0272">Extracellular matrix</keyword>
<dbReference type="SMART" id="SM00180">
    <property type="entry name" value="EGF_Lam"/>
    <property type="match status" value="18"/>
</dbReference>
<dbReference type="PROSITE" id="PS50025">
    <property type="entry name" value="LAM_G_DOMAIN"/>
    <property type="match status" value="5"/>
</dbReference>
<keyword evidence="8" id="KW-0130">Cell adhesion</keyword>
<dbReference type="Gene3D" id="2.60.120.260">
    <property type="entry name" value="Galactose-binding domain-like"/>
    <property type="match status" value="1"/>
</dbReference>
<sequence length="3223" mass="355147">MNLHQWAMAHRILQILFLTLMLSGIQAQKQTGLFPAVLNLASNAIITSNATCGGKGPEMFCKLVEHVPGRPARYGQCRTCDQSSRNPNLHHPITHAINGNNSWWQSPSIKNGIQYHYVTITLDLRQVFQIAYIIVKAANSPRPGNWILERSLDGESYSPWQYYAVTDGECHNRYHIFPHSSITKDDEVICTSHYSNIHPLENGEIHTSLITGRPSAEDPSETLLNFTLARYIRLRLQRIRTLNADLMLLAENDPGDLDPIVTRRYFYSIKDISVGGRCVCYGHARACPLNPLTNRSSCECEHNTCGDSCERCCPGFNQKPWQAGTAISNNECDPCNCHWKANECYYDQDVADKRQSLNIHGKYIGGGVCINCTSNTAGINCETCIDGFYRPKGVSPAHRNPCRPCDCDLTGSIHDMCVKDEKEATRGMLPGSCHCKPGYGGERCDQCLVGYIGYPDCLKCNCSALGSENDDPCIDPCICKINVEGVNCDACKHGFFNIQQDNPQGCDQCFCSGVSNNCISSQRAYSKDIDMNGWYLTDIYGNIRVAPTKDTYDGPQQLSMQTADAQAQGLQGVYYWEAPTSYLHNKVTAMGGQLTYTISYDTSVQEDDVNLGYYPRVIIEGNGMQIAYGQEEISIKPFEEYTETVLLQPEFFNVHGTQFRVSRNDFMTVLANVKKLLIRATYSHQLEVTHRLSSVTLEVADQSSSAGNPALAVEICQCPHGFSGTSCESCAPGHRRINGTLVGGICEPCRCFGHADTCDDFTGKCINCKHNTYGRFCDYCIPGFYGNPRDGTEEDCQPCACPLTLESNNFSPTCRLDRNREVVCVACPPGYTGQRCERCADGYHGQPSIPGGSCKQCQCNDNLDLSVPGACDSETGACLKCKRGITGEYCNKCGDGYFGHALEARSCQPCNCHINGSMSASCNLLTGQCECKNNVTGLQCDECLPNCWWDSEKQICLPCGCSPSGSMSLRCDMTGRCICKPEFYGKHCEFRRQGNERKDAVRASQSIHAPPRRWSSTTSRGCPRGAYKPTVLSQTYGLQYSQGCIPCNCNSFGSKSFDCDDSGQCNCQPGVAGKKCDRCGHGHFDFQEGGCTPCECSHVGNNCDADTGHCVCPPNTIGEQCDKCAPNHWGYSIVTGCKACDCDVKGSPSLQCNENTGCCFCSPNFSGDKCNICRLGYRNYPHCISCHCVLAGSEPQTCDLETNKCSCADETGQCSCKRNVDGVFCDSCKPGNFGLHVGNPVGCSSCYCFGLTNQCTEADGLIRMWQTVKPDQTVLELVDFTHQHRTTRGVIFQHPEIVAYIDQVKQDLHSEPFYWKLPEQFEGRKLTAYGGKLKYAIYFEARDETGPSTYEPQVIIRGGPQTNHRIIIRHMAAPQNGQLTRHDIEMTEHEWKYLGSVDRSPVTREDFLDVLYDIQYILIKASYGSVLRQTRISEISLEVAEQGTSITMSPRAYLIEQCECPPGYAGLSCETCSPGFYRIPPAFPGRRPGLALGTCAPCECNGHSDTCDTQTAVCQACKHNTAGDHCERCAPGFYGTVRGSPDDCKACACPLQIPSNNFSPTCIMQGTNDYRCTACPLGYEGQYCERCASGYTGNPGVPGGSCQECECNRYGSLSMICHPTTGQCTCRAEATGRKCDGCTHRHVREGPLCVFCDDECTGLLLNDLDQLNQMVMSVNLSGPLPPPYIMLFGFENETQELKHLLSPQRAPERLLQLAKNNQQTLVIEMDELLNRAAKVTADGEQTGKDAERTHERAKQLGDYVAATHRASKDIYDKAVKLNETLGLQNKTQDKSFQELQRDIDKMMAELRKRAFTNQEAIAEDELIAATSLLNKVKKHFEDPHDRNKELNSDVRQKLDEFQAKLDDARELLQDARGKIKEADHLSAVNQRNMTELENKKQLVEKLKKDTENVLKDSEDIMSEVNNAAQRINEAENDLNDVDKELPSLTQQLHLKIKNLTDEIELRDLPGQVWTAESHAAQLSESSATLDRILAEAKNLSFNATVAFNAYSNIKDLIKEAENTAKEARAKTGEALDLVTGPQGSLKDEAKTAIQKSVRGLTNAKTKAHEQKENENELAGMKNRLQNADEKNKNLLKALNDTFGKLASIPMDTAAKIQMAKDKAKHADDTANDVLARIKDLNLNLLGLKQNYSALKEDVAKTNAVVKDPVENVTDADDKVKRLEKEADRLLDKLKPIKELQENIGKNISQIKELINQARKQANSIKVSVSSGGNCIRTYKPDIKKGRFNTIVLNVKTPAPDNLLFYLGSNKFTDFLAIEMRKGKVNFLWDVGSGVGRVEYPDLNINDQFWHRIEASRLGINGNISVQALEGPGAAVVPSVYSSAALPGYTILDVDENALLFVGGLTGKVKRADAVKSTTFFGCMGETFLDNKPIGLWNYRDREGDCKGCSISPQIADSEGTVQFDGEGYAIVSRPVRWNTNVSTIMFKFKTFSSNALLMYLATKELKDFMSVELSDGRIKVSYDLGSGTAFTVSSKNHNDGKWKSFTLSRIQKQTNISIVDLDTNEEDRISTTSSGSNFGLNLKSDEKIYFGGLPVLGNLRPEVNLKKYAGCMKDIEVSRTPYNLLSSADHIGLTKGCLLEKVYVVSFPKPGFVELPPLSMPVGTELTLTFSTKNESGMILFGNGGNSRRKRRQSGQVYYAVLLRKGRLEVSIPGAKEIHRIAIRPEKGEFHDGKEHSVKLERSRNAFTVQVDEDKTQTLRLPASQSINVTKLFVGGIPADKQSALFKNIPPFEGCIWNLLINAVPIDFSQPITFENAEIGYCPTLLPERGQEDGDSDKNATQSFVLPDSSGEGKATTTASPRVTPGLVPPIPPTEPDTTELKNANISDPSATTGVCVADVEPVTLKGGKQFGLSRNSHIAFSFDDTKVKNTLSIELELRTTAESGLVFYMARINHADFATIQIKEGMVHFRYDLGNGDTSTSIPLKINDGEWHKINIFRKMQKGFLYVDSFSNSTNSPKKADILDVVGMLYVGGLPINYTTKRIGPVLHSIDGCIRNFRMTEDATDMESPTSSYNVGSCFANPQKGTYFSGTGFAKTVGAYKVGTDLVIEMEFRTVRTTGALLGISGKTMDGLGIELIDGNLLFHTDNGAGRFTAVYEPETPGSLCDGQWHKVVANKIRHRLELIVDDNKVEATSSNSASTSADTNDPVYVGGYPEGVKQFGLTTNVSFKGCIKNAKLVKGTNKPLEINFSRALEIQGVQPLTCPEN</sequence>
<dbReference type="GO" id="GO:0007155">
    <property type="term" value="P:cell adhesion"/>
    <property type="evidence" value="ECO:0007669"/>
    <property type="project" value="UniProtKB-KW"/>
</dbReference>
<feature type="chain" id="PRO_5034320777" evidence="17">
    <location>
        <begin position="28"/>
        <end position="3223"/>
    </location>
</feature>
<keyword evidence="7" id="KW-0084">Basement membrane</keyword>
<dbReference type="Gene3D" id="2.170.300.10">
    <property type="entry name" value="Tie2 ligand-binding domain superfamily"/>
    <property type="match status" value="1"/>
</dbReference>
<dbReference type="Pfam" id="PF00054">
    <property type="entry name" value="Laminin_G_1"/>
    <property type="match status" value="5"/>
</dbReference>
<dbReference type="InterPro" id="IPR009254">
    <property type="entry name" value="Laminin_aI"/>
</dbReference>
<evidence type="ECO:0000259" key="21">
    <source>
        <dbReference type="PROSITE" id="PS51117"/>
    </source>
</evidence>
<dbReference type="FunFam" id="2.10.25.10:FF:000209">
    <property type="entry name" value="Laminin subunit alpha 5"/>
    <property type="match status" value="1"/>
</dbReference>
<comment type="function">
    <text evidence="1">Binding to cells via a high affinity receptor, laminin is thought to mediate the attachment, migration and organization of cells into tissues during embryonic development by interacting with other extracellular matrix components.</text>
</comment>
<evidence type="ECO:0000256" key="14">
    <source>
        <dbReference type="PROSITE-ProRule" id="PRU00460"/>
    </source>
</evidence>
<dbReference type="PRINTS" id="PR00011">
    <property type="entry name" value="EGFLAMININ"/>
</dbReference>
<feature type="disulfide bond" evidence="13">
    <location>
        <begin position="2751"/>
        <end position="2778"/>
    </location>
</feature>
<evidence type="ECO:0000256" key="13">
    <source>
        <dbReference type="PROSITE-ProRule" id="PRU00122"/>
    </source>
</evidence>
<dbReference type="FunFam" id="2.10.25.10:FF:000082">
    <property type="entry name" value="Laminin subunit alpha 1"/>
    <property type="match status" value="1"/>
</dbReference>
<comment type="caution">
    <text evidence="14">Lacks conserved residue(s) required for the propagation of feature annotation.</text>
</comment>
<dbReference type="Pfam" id="PF00055">
    <property type="entry name" value="Laminin_N"/>
    <property type="match status" value="1"/>
</dbReference>
<feature type="domain" description="Laminin EGF-like" evidence="19">
    <location>
        <begin position="1094"/>
        <end position="1139"/>
    </location>
</feature>
<dbReference type="SUPFAM" id="SSF57196">
    <property type="entry name" value="EGF/Laminin"/>
    <property type="match status" value="14"/>
</dbReference>
<feature type="disulfide bond" evidence="14">
    <location>
        <begin position="1626"/>
        <end position="1635"/>
    </location>
</feature>
<feature type="domain" description="Laminin EGF-like" evidence="19">
    <location>
        <begin position="1186"/>
        <end position="1245"/>
    </location>
</feature>
<feature type="domain" description="Laminin G" evidence="18">
    <location>
        <begin position="2864"/>
        <end position="3035"/>
    </location>
</feature>
<dbReference type="Pfam" id="PF06008">
    <property type="entry name" value="Laminin_I"/>
    <property type="match status" value="1"/>
</dbReference>
<evidence type="ECO:0000313" key="23">
    <source>
        <dbReference type="Proteomes" id="UP000694569"/>
    </source>
</evidence>
<evidence type="ECO:0000256" key="3">
    <source>
        <dbReference type="ARBA" id="ARBA00022525"/>
    </source>
</evidence>
<dbReference type="GeneTree" id="ENSGT00940000155362"/>
<dbReference type="InterPro" id="IPR013320">
    <property type="entry name" value="ConA-like_dom_sf"/>
</dbReference>
<feature type="disulfide bond" evidence="14">
    <location>
        <begin position="881"/>
        <end position="890"/>
    </location>
</feature>
<evidence type="ECO:0000256" key="6">
    <source>
        <dbReference type="ARBA" id="ARBA00022737"/>
    </source>
</evidence>